<evidence type="ECO:0000256" key="3">
    <source>
        <dbReference type="ARBA" id="ARBA00022741"/>
    </source>
</evidence>
<feature type="compositionally biased region" description="Basic and acidic residues" evidence="6">
    <location>
        <begin position="279"/>
        <end position="293"/>
    </location>
</feature>
<keyword evidence="2" id="KW-0808">Transferase</keyword>
<keyword evidence="4" id="KW-0418">Kinase</keyword>
<sequence length="315" mass="34696">ACRSTLEDPRILRTFGPIQEKQASIYTRQILSGLAYLHSKNIMHRDLKGDNLLVDPNGTLKISDFGTAKFLSEKPGQGNGASTIAGTAYFMAPEVILGQSVGLSSDVWSVGCCVIEMLTGRPPLSYLKNQNGVMMYVTECIGELFPNMIPKKHNFSSKVLAFLERCLQRDPLKRPTSQELLTDEWILSPPEEIENTDEPDLNPVLHEEDNKATPTKVFDAHELRVSLKGSPANTSRDCFSASVSKTNSDYFVDSKSTMVCEAQNERKSSEGSGETAKGFTEHPSESSLEKTEPKPAMIVNGEASRSDGELLPQEY</sequence>
<dbReference type="PROSITE" id="PS50011">
    <property type="entry name" value="PROTEIN_KINASE_DOM"/>
    <property type="match status" value="1"/>
</dbReference>
<dbReference type="Pfam" id="PF00069">
    <property type="entry name" value="Pkinase"/>
    <property type="match status" value="1"/>
</dbReference>
<dbReference type="InterPro" id="IPR011009">
    <property type="entry name" value="Kinase-like_dom_sf"/>
</dbReference>
<feature type="non-terminal residue" evidence="8">
    <location>
        <position position="1"/>
    </location>
</feature>
<evidence type="ECO:0000256" key="5">
    <source>
        <dbReference type="ARBA" id="ARBA00022840"/>
    </source>
</evidence>
<keyword evidence="5" id="KW-0067">ATP-binding</keyword>
<organism evidence="8">
    <name type="scientific">Trypanosoma vivax (strain Y486)</name>
    <dbReference type="NCBI Taxonomy" id="1055687"/>
    <lineage>
        <taxon>Eukaryota</taxon>
        <taxon>Discoba</taxon>
        <taxon>Euglenozoa</taxon>
        <taxon>Kinetoplastea</taxon>
        <taxon>Metakinetoplastina</taxon>
        <taxon>Trypanosomatida</taxon>
        <taxon>Trypanosomatidae</taxon>
        <taxon>Trypanosoma</taxon>
        <taxon>Duttonella</taxon>
    </lineage>
</organism>
<evidence type="ECO:0000259" key="7">
    <source>
        <dbReference type="PROSITE" id="PS50011"/>
    </source>
</evidence>
<feature type="domain" description="Protein kinase" evidence="7">
    <location>
        <begin position="1"/>
        <end position="186"/>
    </location>
</feature>
<dbReference type="InterPro" id="IPR000719">
    <property type="entry name" value="Prot_kinase_dom"/>
</dbReference>
<accession>G0TYH4</accession>
<dbReference type="SUPFAM" id="SSF56112">
    <property type="entry name" value="Protein kinase-like (PK-like)"/>
    <property type="match status" value="1"/>
</dbReference>
<reference evidence="8" key="1">
    <citation type="journal article" date="2012" name="Proc. Natl. Acad. Sci. U.S.A.">
        <title>Antigenic diversity is generated by distinct evolutionary mechanisms in African trypanosome species.</title>
        <authorList>
            <person name="Jackson A.P."/>
            <person name="Berry A."/>
            <person name="Aslett M."/>
            <person name="Allison H.C."/>
            <person name="Burton P."/>
            <person name="Vavrova-Anderson J."/>
            <person name="Brown R."/>
            <person name="Browne H."/>
            <person name="Corton N."/>
            <person name="Hauser H."/>
            <person name="Gamble J."/>
            <person name="Gilderthorp R."/>
            <person name="Marcello L."/>
            <person name="McQuillan J."/>
            <person name="Otto T.D."/>
            <person name="Quail M.A."/>
            <person name="Sanders M.J."/>
            <person name="van Tonder A."/>
            <person name="Ginger M.L."/>
            <person name="Field M.C."/>
            <person name="Barry J.D."/>
            <person name="Hertz-Fowler C."/>
            <person name="Berriman M."/>
        </authorList>
    </citation>
    <scope>NUCLEOTIDE SEQUENCE</scope>
    <source>
        <strain evidence="8">Y486</strain>
    </source>
</reference>
<dbReference type="GO" id="GO:0005524">
    <property type="term" value="F:ATP binding"/>
    <property type="evidence" value="ECO:0007669"/>
    <property type="project" value="UniProtKB-KW"/>
</dbReference>
<proteinExistence type="predicted"/>
<protein>
    <recommendedName>
        <fullName evidence="7">Protein kinase domain-containing protein</fullName>
    </recommendedName>
</protein>
<dbReference type="InterPro" id="IPR008271">
    <property type="entry name" value="Ser/Thr_kinase_AS"/>
</dbReference>
<gene>
    <name evidence="8" type="ORF">TVY486_0703550</name>
</gene>
<dbReference type="PROSITE" id="PS00108">
    <property type="entry name" value="PROTEIN_KINASE_ST"/>
    <property type="match status" value="1"/>
</dbReference>
<name>G0TYH4_TRYVY</name>
<evidence type="ECO:0000256" key="2">
    <source>
        <dbReference type="ARBA" id="ARBA00022679"/>
    </source>
</evidence>
<dbReference type="Gene3D" id="1.10.510.10">
    <property type="entry name" value="Transferase(Phosphotransferase) domain 1"/>
    <property type="match status" value="1"/>
</dbReference>
<dbReference type="PANTHER" id="PTHR11584">
    <property type="entry name" value="SERINE/THREONINE PROTEIN KINASE"/>
    <property type="match status" value="1"/>
</dbReference>
<keyword evidence="1" id="KW-0723">Serine/threonine-protein kinase</keyword>
<evidence type="ECO:0000313" key="8">
    <source>
        <dbReference type="EMBL" id="CCC49021.1"/>
    </source>
</evidence>
<dbReference type="SMART" id="SM00220">
    <property type="entry name" value="S_TKc"/>
    <property type="match status" value="1"/>
</dbReference>
<evidence type="ECO:0000256" key="4">
    <source>
        <dbReference type="ARBA" id="ARBA00022777"/>
    </source>
</evidence>
<feature type="region of interest" description="Disordered" evidence="6">
    <location>
        <begin position="262"/>
        <end position="315"/>
    </location>
</feature>
<keyword evidence="3" id="KW-0547">Nucleotide-binding</keyword>
<dbReference type="EMBL" id="HE573023">
    <property type="protein sequence ID" value="CCC49021.1"/>
    <property type="molecule type" value="Genomic_DNA"/>
</dbReference>
<dbReference type="GO" id="GO:0004674">
    <property type="term" value="F:protein serine/threonine kinase activity"/>
    <property type="evidence" value="ECO:0007669"/>
    <property type="project" value="UniProtKB-KW"/>
</dbReference>
<dbReference type="VEuPathDB" id="TriTrypDB:TvY486_0703550"/>
<dbReference type="PANTHER" id="PTHR11584:SF369">
    <property type="entry name" value="MITOGEN-ACTIVATED PROTEIN KINASE KINASE KINASE 19-RELATED"/>
    <property type="match status" value="1"/>
</dbReference>
<evidence type="ECO:0000256" key="1">
    <source>
        <dbReference type="ARBA" id="ARBA00022527"/>
    </source>
</evidence>
<dbReference type="AlphaFoldDB" id="G0TYH4"/>
<evidence type="ECO:0000256" key="6">
    <source>
        <dbReference type="SAM" id="MobiDB-lite"/>
    </source>
</evidence>